<keyword evidence="8" id="KW-0833">Ubl conjugation pathway</keyword>
<evidence type="ECO:0000256" key="5">
    <source>
        <dbReference type="ARBA" id="ARBA00022723"/>
    </source>
</evidence>
<evidence type="ECO:0000259" key="13">
    <source>
        <dbReference type="PROSITE" id="PS50089"/>
    </source>
</evidence>
<dbReference type="InterPro" id="IPR044066">
    <property type="entry name" value="TRIAD_supradom"/>
</dbReference>
<evidence type="ECO:0000256" key="11">
    <source>
        <dbReference type="PROSITE-ProRule" id="PRU00175"/>
    </source>
</evidence>
<sequence>MEDQREVELGCIAAIFPELVLGPQDSFSASLELPVHPGNPVKVVFPASAQGFVPDTPTPPQSDNSSSDGQATPNPANNVESHDLSYLPSLQLHIVLPEGYPATSPPRFELSTEPEWLSRAYLDELQAKGEQMWEEVGHTEVVYEYIDSLQQAAENAFGYVEGKVLEIPQEFKIALLDYDIKATQAAFDKETFDCGVCLDPKKGSVCHRMIDCGHVFCVQCLQDFYNNAITEGDLVSVRCLAPDCAKKRAEAQPSKKSRKPKTLSPSELLQIPLEHEMVTRYVKLKHKADLESDKNTVYCPRKWCQGAARSKKHRKPDGFEVIESDDESDAEEDSKKFRAGRDLLSVCEDCSFAFCSRCYQGWHGEFTLCAPRANNGELTEEDKASLEYLKLHTTPCPTCAAPAQKTHGCNHMICFKCNTHFCYLCSAWLEPSNPYKHYNEVNTGCYMRLWELEAGDGDDVGIGYAGGAQAPEPEDIIEIVSDDELDDLEGGLADVGPRGPELLNGAGDVRDGRAPPAEALHNEGVERVVGDNNQPAPVPEPPAQQLQREGPLVLRINAVPQPAPTVAAVPDPPQPAQPAQPAQRHRQQRRGNPNRRIDHRPADVRQAGPPGGRGRGLRPQQPAGRGQARDVAAAQAQEAAHQQWLQRFVQMALVDEEDQVEWDSDDEDAAAWEIPVR</sequence>
<dbReference type="InterPro" id="IPR001841">
    <property type="entry name" value="Znf_RING"/>
</dbReference>
<keyword evidence="9" id="KW-0862">Zinc</keyword>
<evidence type="ECO:0000313" key="16">
    <source>
        <dbReference type="EMBL" id="PSS25444.1"/>
    </source>
</evidence>
<feature type="compositionally biased region" description="Basic and acidic residues" evidence="12">
    <location>
        <begin position="520"/>
        <end position="529"/>
    </location>
</feature>
<dbReference type="InterPro" id="IPR047548">
    <property type="entry name" value="Rcat_RBR_RNF14"/>
</dbReference>
<dbReference type="EMBL" id="KZ679007">
    <property type="protein sequence ID" value="PSS25444.1"/>
    <property type="molecule type" value="Genomic_DNA"/>
</dbReference>
<evidence type="ECO:0000259" key="14">
    <source>
        <dbReference type="PROSITE" id="PS50908"/>
    </source>
</evidence>
<dbReference type="Pfam" id="PF01485">
    <property type="entry name" value="IBR"/>
    <property type="match status" value="1"/>
</dbReference>
<feature type="compositionally biased region" description="Basic residues" evidence="12">
    <location>
        <begin position="583"/>
        <end position="593"/>
    </location>
</feature>
<dbReference type="CDD" id="cd20354">
    <property type="entry name" value="Rcat_RBR_RNF14"/>
    <property type="match status" value="1"/>
</dbReference>
<dbReference type="GO" id="GO:0008270">
    <property type="term" value="F:zinc ion binding"/>
    <property type="evidence" value="ECO:0007669"/>
    <property type="project" value="UniProtKB-KW"/>
</dbReference>
<evidence type="ECO:0000256" key="3">
    <source>
        <dbReference type="ARBA" id="ARBA00012251"/>
    </source>
</evidence>
<dbReference type="CDD" id="cd23134">
    <property type="entry name" value="RING-HC_ITT1-like"/>
    <property type="match status" value="1"/>
</dbReference>
<dbReference type="InterPro" id="IPR017907">
    <property type="entry name" value="Znf_RING_CS"/>
</dbReference>
<keyword evidence="17" id="KW-1185">Reference proteome</keyword>
<dbReference type="SMART" id="SM00591">
    <property type="entry name" value="RWD"/>
    <property type="match status" value="1"/>
</dbReference>
<dbReference type="FunFam" id="1.20.120.1750:FF:000061">
    <property type="entry name" value="RBR-type E3 ubiquitin transferase"/>
    <property type="match status" value="1"/>
</dbReference>
<keyword evidence="5" id="KW-0479">Metal-binding</keyword>
<dbReference type="InterPro" id="IPR013083">
    <property type="entry name" value="Znf_RING/FYVE/PHD"/>
</dbReference>
<evidence type="ECO:0000256" key="4">
    <source>
        <dbReference type="ARBA" id="ARBA00022679"/>
    </source>
</evidence>
<dbReference type="InterPro" id="IPR054694">
    <property type="entry name" value="Parkin-like_IBR"/>
</dbReference>
<feature type="region of interest" description="Disordered" evidence="12">
    <location>
        <begin position="563"/>
        <end position="642"/>
    </location>
</feature>
<keyword evidence="6" id="KW-0677">Repeat</keyword>
<dbReference type="InterPro" id="IPR016135">
    <property type="entry name" value="UBQ-conjugating_enzyme/RWD"/>
</dbReference>
<dbReference type="Gene3D" id="3.30.40.10">
    <property type="entry name" value="Zinc/RING finger domain, C3HC4 (zinc finger)"/>
    <property type="match status" value="1"/>
</dbReference>
<reference evidence="16 17" key="1">
    <citation type="journal article" date="2018" name="New Phytol.">
        <title>Comparative genomics and transcriptomics depict ericoid mycorrhizal fungi as versatile saprotrophs and plant mutualists.</title>
        <authorList>
            <person name="Martino E."/>
            <person name="Morin E."/>
            <person name="Grelet G.A."/>
            <person name="Kuo A."/>
            <person name="Kohler A."/>
            <person name="Daghino S."/>
            <person name="Barry K.W."/>
            <person name="Cichocki N."/>
            <person name="Clum A."/>
            <person name="Dockter R.B."/>
            <person name="Hainaut M."/>
            <person name="Kuo R.C."/>
            <person name="LaButti K."/>
            <person name="Lindahl B.D."/>
            <person name="Lindquist E.A."/>
            <person name="Lipzen A."/>
            <person name="Khouja H.R."/>
            <person name="Magnuson J."/>
            <person name="Murat C."/>
            <person name="Ohm R.A."/>
            <person name="Singer S.W."/>
            <person name="Spatafora J.W."/>
            <person name="Wang M."/>
            <person name="Veneault-Fourrey C."/>
            <person name="Henrissat B."/>
            <person name="Grigoriev I.V."/>
            <person name="Martin F.M."/>
            <person name="Perotto S."/>
        </authorList>
    </citation>
    <scope>NUCLEOTIDE SEQUENCE [LARGE SCALE GENOMIC DNA]</scope>
    <source>
        <strain evidence="16 17">ATCC 22711</strain>
    </source>
</reference>
<feature type="domain" description="RING-type" evidence="13">
    <location>
        <begin position="194"/>
        <end position="239"/>
    </location>
</feature>
<dbReference type="PROSITE" id="PS00518">
    <property type="entry name" value="ZF_RING_1"/>
    <property type="match status" value="1"/>
</dbReference>
<keyword evidence="4" id="KW-0808">Transferase</keyword>
<evidence type="ECO:0000256" key="9">
    <source>
        <dbReference type="ARBA" id="ARBA00022833"/>
    </source>
</evidence>
<comment type="catalytic activity">
    <reaction evidence="1">
        <text>[E2 ubiquitin-conjugating enzyme]-S-ubiquitinyl-L-cysteine + [acceptor protein]-L-lysine = [E2 ubiquitin-conjugating enzyme]-L-cysteine + [acceptor protein]-N(6)-ubiquitinyl-L-lysine.</text>
        <dbReference type="EC" id="2.3.2.31"/>
    </reaction>
</comment>
<comment type="similarity">
    <text evidence="10">Belongs to the RBR family. RNF14 subfamily.</text>
</comment>
<evidence type="ECO:0000256" key="12">
    <source>
        <dbReference type="SAM" id="MobiDB-lite"/>
    </source>
</evidence>
<keyword evidence="7 11" id="KW-0863">Zinc-finger</keyword>
<evidence type="ECO:0000256" key="2">
    <source>
        <dbReference type="ARBA" id="ARBA00004906"/>
    </source>
</evidence>
<evidence type="ECO:0000256" key="8">
    <source>
        <dbReference type="ARBA" id="ARBA00022786"/>
    </source>
</evidence>
<dbReference type="RefSeq" id="XP_024724043.1">
    <property type="nucleotide sequence ID" value="XM_024863406.1"/>
</dbReference>
<protein>
    <recommendedName>
        <fullName evidence="3">RBR-type E3 ubiquitin transferase</fullName>
        <ecNumber evidence="3">2.3.2.31</ecNumber>
    </recommendedName>
</protein>
<feature type="region of interest" description="Disordered" evidence="12">
    <location>
        <begin position="658"/>
        <end position="677"/>
    </location>
</feature>
<evidence type="ECO:0000256" key="1">
    <source>
        <dbReference type="ARBA" id="ARBA00001798"/>
    </source>
</evidence>
<feature type="region of interest" description="Disordered" evidence="12">
    <location>
        <begin position="492"/>
        <end position="547"/>
    </location>
</feature>
<gene>
    <name evidence="16" type="ORF">M430DRAFT_16165</name>
</gene>
<evidence type="ECO:0000256" key="10">
    <source>
        <dbReference type="ARBA" id="ARBA00044508"/>
    </source>
</evidence>
<dbReference type="GeneID" id="36571487"/>
<feature type="domain" description="RING-type" evidence="15">
    <location>
        <begin position="190"/>
        <end position="449"/>
    </location>
</feature>
<dbReference type="FunFam" id="3.30.40.10:FF:000416">
    <property type="entry name" value="RBR-type E3 ubiquitin transferase"/>
    <property type="match status" value="1"/>
</dbReference>
<dbReference type="GO" id="GO:0061630">
    <property type="term" value="F:ubiquitin protein ligase activity"/>
    <property type="evidence" value="ECO:0007669"/>
    <property type="project" value="UniProtKB-EC"/>
</dbReference>
<dbReference type="STRING" id="857342.A0A2T3BB01"/>
<dbReference type="InterPro" id="IPR006575">
    <property type="entry name" value="RWD_dom"/>
</dbReference>
<dbReference type="InParanoid" id="A0A2T3BB01"/>
<feature type="compositionally biased region" description="Acidic residues" evidence="12">
    <location>
        <begin position="320"/>
        <end position="332"/>
    </location>
</feature>
<dbReference type="EC" id="2.3.2.31" evidence="3"/>
<dbReference type="InterPro" id="IPR002867">
    <property type="entry name" value="IBR_dom"/>
</dbReference>
<dbReference type="PROSITE" id="PS51873">
    <property type="entry name" value="TRIAD"/>
    <property type="match status" value="1"/>
</dbReference>
<dbReference type="SMART" id="SM00647">
    <property type="entry name" value="IBR"/>
    <property type="match status" value="2"/>
</dbReference>
<dbReference type="SUPFAM" id="SSF57850">
    <property type="entry name" value="RING/U-box"/>
    <property type="match status" value="2"/>
</dbReference>
<dbReference type="PROSITE" id="PS50089">
    <property type="entry name" value="ZF_RING_2"/>
    <property type="match status" value="1"/>
</dbReference>
<dbReference type="Gene3D" id="3.10.110.10">
    <property type="entry name" value="Ubiquitin Conjugating Enzyme"/>
    <property type="match status" value="1"/>
</dbReference>
<dbReference type="Proteomes" id="UP000241818">
    <property type="component" value="Unassembled WGS sequence"/>
</dbReference>
<dbReference type="PROSITE" id="PS50908">
    <property type="entry name" value="RWD"/>
    <property type="match status" value="1"/>
</dbReference>
<evidence type="ECO:0000256" key="6">
    <source>
        <dbReference type="ARBA" id="ARBA00022737"/>
    </source>
</evidence>
<dbReference type="GO" id="GO:0016567">
    <property type="term" value="P:protein ubiquitination"/>
    <property type="evidence" value="ECO:0007669"/>
    <property type="project" value="InterPro"/>
</dbReference>
<feature type="compositionally biased region" description="Polar residues" evidence="12">
    <location>
        <begin position="61"/>
        <end position="79"/>
    </location>
</feature>
<evidence type="ECO:0000259" key="15">
    <source>
        <dbReference type="PROSITE" id="PS51873"/>
    </source>
</evidence>
<dbReference type="OrthoDB" id="1431934at2759"/>
<evidence type="ECO:0000256" key="7">
    <source>
        <dbReference type="ARBA" id="ARBA00022771"/>
    </source>
</evidence>
<dbReference type="SUPFAM" id="SSF54495">
    <property type="entry name" value="UBC-like"/>
    <property type="match status" value="1"/>
</dbReference>
<proteinExistence type="inferred from homology"/>
<feature type="region of interest" description="Disordered" evidence="12">
    <location>
        <begin position="49"/>
        <end position="82"/>
    </location>
</feature>
<dbReference type="Pfam" id="PF05773">
    <property type="entry name" value="RWD"/>
    <property type="match status" value="1"/>
</dbReference>
<organism evidence="16 17">
    <name type="scientific">Amorphotheca resinae ATCC 22711</name>
    <dbReference type="NCBI Taxonomy" id="857342"/>
    <lineage>
        <taxon>Eukaryota</taxon>
        <taxon>Fungi</taxon>
        <taxon>Dikarya</taxon>
        <taxon>Ascomycota</taxon>
        <taxon>Pezizomycotina</taxon>
        <taxon>Leotiomycetes</taxon>
        <taxon>Helotiales</taxon>
        <taxon>Amorphothecaceae</taxon>
        <taxon>Amorphotheca</taxon>
    </lineage>
</organism>
<feature type="compositionally biased region" description="Low complexity" evidence="12">
    <location>
        <begin position="617"/>
        <end position="642"/>
    </location>
</feature>
<dbReference type="PANTHER" id="PTHR11685">
    <property type="entry name" value="RBR FAMILY RING FINGER AND IBR DOMAIN-CONTAINING"/>
    <property type="match status" value="1"/>
</dbReference>
<name>A0A2T3BB01_AMORE</name>
<accession>A0A2T3BB01</accession>
<feature type="domain" description="RWD" evidence="14">
    <location>
        <begin position="7"/>
        <end position="156"/>
    </location>
</feature>
<dbReference type="CDD" id="cd23820">
    <property type="entry name" value="RWD_RNF14"/>
    <property type="match status" value="1"/>
</dbReference>
<dbReference type="Pfam" id="PF22605">
    <property type="entry name" value="IBR_2"/>
    <property type="match status" value="1"/>
</dbReference>
<dbReference type="Gene3D" id="1.20.120.1750">
    <property type="match status" value="1"/>
</dbReference>
<evidence type="ECO:0000313" key="17">
    <source>
        <dbReference type="Proteomes" id="UP000241818"/>
    </source>
</evidence>
<feature type="region of interest" description="Disordered" evidence="12">
    <location>
        <begin position="315"/>
        <end position="334"/>
    </location>
</feature>
<dbReference type="InterPro" id="IPR031127">
    <property type="entry name" value="E3_UB_ligase_RBR"/>
</dbReference>
<feature type="compositionally biased region" description="Acidic residues" evidence="12">
    <location>
        <begin position="658"/>
        <end position="670"/>
    </location>
</feature>
<dbReference type="AlphaFoldDB" id="A0A2T3BB01"/>
<comment type="pathway">
    <text evidence="2">Protein modification; protein ubiquitination.</text>
</comment>